<dbReference type="EMBL" id="CADCWK010000221">
    <property type="protein sequence ID" value="CAA9565299.1"/>
    <property type="molecule type" value="Genomic_DNA"/>
</dbReference>
<accession>A0A6J4V2E2</accession>
<dbReference type="AlphaFoldDB" id="A0A6J4V2E2"/>
<organism evidence="2">
    <name type="scientific">uncultured Thermomicrobiales bacterium</name>
    <dbReference type="NCBI Taxonomy" id="1645740"/>
    <lineage>
        <taxon>Bacteria</taxon>
        <taxon>Pseudomonadati</taxon>
        <taxon>Thermomicrobiota</taxon>
        <taxon>Thermomicrobia</taxon>
        <taxon>Thermomicrobiales</taxon>
        <taxon>environmental samples</taxon>
    </lineage>
</organism>
<gene>
    <name evidence="2" type="ORF">AVDCRST_MAG33-2021</name>
</gene>
<evidence type="ECO:0000256" key="1">
    <source>
        <dbReference type="SAM" id="MobiDB-lite"/>
    </source>
</evidence>
<evidence type="ECO:0000313" key="2">
    <source>
        <dbReference type="EMBL" id="CAA9565299.1"/>
    </source>
</evidence>
<reference evidence="2" key="1">
    <citation type="submission" date="2020-02" db="EMBL/GenBank/DDBJ databases">
        <authorList>
            <person name="Meier V. D."/>
        </authorList>
    </citation>
    <scope>NUCLEOTIDE SEQUENCE</scope>
    <source>
        <strain evidence="2">AVDCRST_MAG33</strain>
    </source>
</reference>
<name>A0A6J4V2E2_9BACT</name>
<feature type="region of interest" description="Disordered" evidence="1">
    <location>
        <begin position="156"/>
        <end position="179"/>
    </location>
</feature>
<protein>
    <submittedName>
        <fullName evidence="2">Uncharacterized protein</fullName>
    </submittedName>
</protein>
<sequence>MIDVDARTDAAPATREPAAHVPRVIAPHVPVARDIVSLYAARVASTGADISPALRQRRASLPTTSEPVIGYLAAPMPTVGCPAPVGRGTATHRQALDALSASQWATRTGWLPEPDRVRVTRAAGGIGRPRPATPVLASPAPRPSFAGRLAAALSAFARPAPRPDPGSYEPNGRMDPQTA</sequence>
<proteinExistence type="predicted"/>